<feature type="domain" description="Metallo-beta-lactamase" evidence="1">
    <location>
        <begin position="30"/>
        <end position="219"/>
    </location>
</feature>
<evidence type="ECO:0000313" key="3">
    <source>
        <dbReference type="Proteomes" id="UP000240493"/>
    </source>
</evidence>
<dbReference type="OrthoDB" id="536211at2759"/>
<dbReference type="AlphaFoldDB" id="A0A2T3YQM7"/>
<sequence>MELQYKVFFSKRPSVTRSAPAGHEQLKWVPTTSTLIYGIKDAVLVDTQLTVEASNSLLEWVVATGKTVTHIYITHAHGDHFFGNSTILKQFPDAKVVTIPEIAAKMAVEVSPERVESFWDKLFPGQIPHPLTAKAEVINGDEFFLEGEKLVVVRTGHTDTDETTSLWVPSIGLVVTGDAVYNNVHPYLGEGATEEARNEWIRALDKIAALRPRIVVGGHSDPEKGFGVEAIDETKEYLQTFNKLSSETNTPEELYSKMVEHYPGRLNPGSAWAGAIALKK</sequence>
<reference evidence="2 3" key="1">
    <citation type="submission" date="2016-07" db="EMBL/GenBank/DDBJ databases">
        <title>Multiple horizontal gene transfer events from other fungi enriched the ability of initially mycotrophic Trichoderma (Ascomycota) to feed on dead plant biomass.</title>
        <authorList>
            <consortium name="DOE Joint Genome Institute"/>
            <person name="Aerts A."/>
            <person name="Atanasova L."/>
            <person name="Chenthamara K."/>
            <person name="Zhang J."/>
            <person name="Grujic M."/>
            <person name="Henrissat B."/>
            <person name="Kuo A."/>
            <person name="Salamov A."/>
            <person name="Lipzen A."/>
            <person name="Labutti K."/>
            <person name="Barry K."/>
            <person name="Miao Y."/>
            <person name="Rahimi M.J."/>
            <person name="Shen Q."/>
            <person name="Grigoriev I.V."/>
            <person name="Kubicek C.P."/>
            <person name="Druzhinina I.S."/>
        </authorList>
    </citation>
    <scope>NUCLEOTIDE SEQUENCE [LARGE SCALE GENOMIC DNA]</scope>
    <source>
        <strain evidence="2 3">CBS 433.97</strain>
    </source>
</reference>
<dbReference type="PANTHER" id="PTHR42951">
    <property type="entry name" value="METALLO-BETA-LACTAMASE DOMAIN-CONTAINING"/>
    <property type="match status" value="1"/>
</dbReference>
<dbReference type="InterPro" id="IPR036866">
    <property type="entry name" value="RibonucZ/Hydroxyglut_hydro"/>
</dbReference>
<dbReference type="Proteomes" id="UP000240493">
    <property type="component" value="Unassembled WGS sequence"/>
</dbReference>
<accession>A0A2T3YQM7</accession>
<dbReference type="SMART" id="SM00849">
    <property type="entry name" value="Lactamase_B"/>
    <property type="match status" value="1"/>
</dbReference>
<name>A0A2T3YQM7_TRIA4</name>
<evidence type="ECO:0000313" key="2">
    <source>
        <dbReference type="EMBL" id="PTB34873.1"/>
    </source>
</evidence>
<protein>
    <recommendedName>
        <fullName evidence="1">Metallo-beta-lactamase domain-containing protein</fullName>
    </recommendedName>
</protein>
<dbReference type="CDD" id="cd07739">
    <property type="entry name" value="metallo-hydrolase-like_MBL-fold"/>
    <property type="match status" value="1"/>
</dbReference>
<gene>
    <name evidence="2" type="ORF">M441DRAFT_154701</name>
</gene>
<dbReference type="Pfam" id="PF00753">
    <property type="entry name" value="Lactamase_B"/>
    <property type="match status" value="1"/>
</dbReference>
<dbReference type="InterPro" id="IPR001279">
    <property type="entry name" value="Metallo-B-lactamas"/>
</dbReference>
<dbReference type="InterPro" id="IPR050855">
    <property type="entry name" value="NDM-1-like"/>
</dbReference>
<dbReference type="PANTHER" id="PTHR42951:SF14">
    <property type="entry name" value="METALLO-BETA-LACTAMASE SUPERFAMILY PROTEIN"/>
    <property type="match status" value="1"/>
</dbReference>
<keyword evidence="3" id="KW-1185">Reference proteome</keyword>
<dbReference type="EMBL" id="KZ679291">
    <property type="protein sequence ID" value="PTB34873.1"/>
    <property type="molecule type" value="Genomic_DNA"/>
</dbReference>
<dbReference type="SUPFAM" id="SSF56281">
    <property type="entry name" value="Metallo-hydrolase/oxidoreductase"/>
    <property type="match status" value="1"/>
</dbReference>
<proteinExistence type="predicted"/>
<dbReference type="Gene3D" id="3.60.15.10">
    <property type="entry name" value="Ribonuclease Z/Hydroxyacylglutathione hydrolase-like"/>
    <property type="match status" value="1"/>
</dbReference>
<evidence type="ECO:0000259" key="1">
    <source>
        <dbReference type="SMART" id="SM00849"/>
    </source>
</evidence>
<organism evidence="2 3">
    <name type="scientific">Trichoderma asperellum (strain ATCC 204424 / CBS 433.97 / NBRC 101777)</name>
    <dbReference type="NCBI Taxonomy" id="1042311"/>
    <lineage>
        <taxon>Eukaryota</taxon>
        <taxon>Fungi</taxon>
        <taxon>Dikarya</taxon>
        <taxon>Ascomycota</taxon>
        <taxon>Pezizomycotina</taxon>
        <taxon>Sordariomycetes</taxon>
        <taxon>Hypocreomycetidae</taxon>
        <taxon>Hypocreales</taxon>
        <taxon>Hypocreaceae</taxon>
        <taxon>Trichoderma</taxon>
    </lineage>
</organism>